<evidence type="ECO:0000256" key="4">
    <source>
        <dbReference type="ARBA" id="ARBA00004679"/>
    </source>
</evidence>
<keyword evidence="12 15" id="KW-0460">Magnesium</keyword>
<dbReference type="PROSITE" id="PS00433">
    <property type="entry name" value="PHOSPHOFRUCTOKINASE"/>
    <property type="match status" value="1"/>
</dbReference>
<dbReference type="EMBL" id="FUYH01000029">
    <property type="protein sequence ID" value="SKA98436.1"/>
    <property type="molecule type" value="Genomic_DNA"/>
</dbReference>
<protein>
    <recommendedName>
        <fullName evidence="15">ATP-dependent 6-phosphofructokinase</fullName>
        <shortName evidence="15">ATP-PFK</shortName>
        <shortName evidence="15">Phosphofructokinase</shortName>
        <ecNumber evidence="15">2.7.1.11</ecNumber>
    </recommendedName>
    <alternativeName>
        <fullName evidence="15">Phosphohexokinase</fullName>
    </alternativeName>
</protein>
<dbReference type="PRINTS" id="PR00476">
    <property type="entry name" value="PHFRCTKINASE"/>
</dbReference>
<comment type="pathway">
    <text evidence="4 15">Carbohydrate degradation; glycolysis; D-glyceraldehyde 3-phosphate and glycerone phosphate from D-glucose: step 3/4.</text>
</comment>
<feature type="binding site" description="in other chain" evidence="15">
    <location>
        <begin position="250"/>
        <end position="253"/>
    </location>
    <ligand>
        <name>substrate</name>
        <note>ligand shared between dimeric partners</note>
    </ligand>
</feature>
<dbReference type="PIRSF" id="PIRSF000532">
    <property type="entry name" value="ATP_PFK_prok"/>
    <property type="match status" value="1"/>
</dbReference>
<feature type="binding site" description="in other chain" evidence="15">
    <location>
        <begin position="126"/>
        <end position="128"/>
    </location>
    <ligand>
        <name>substrate</name>
        <note>ligand shared between dimeric partners</note>
    </ligand>
</feature>
<feature type="binding site" evidence="15">
    <location>
        <begin position="72"/>
        <end position="73"/>
    </location>
    <ligand>
        <name>ATP</name>
        <dbReference type="ChEBI" id="CHEBI:30616"/>
    </ligand>
</feature>
<name>A0A1T4Y9K3_9CLOT</name>
<proteinExistence type="inferred from homology"/>
<keyword evidence="9 15" id="KW-0547">Nucleotide-binding</keyword>
<dbReference type="NCBIfam" id="NF002872">
    <property type="entry name" value="PRK03202.1"/>
    <property type="match status" value="1"/>
</dbReference>
<evidence type="ECO:0000256" key="10">
    <source>
        <dbReference type="ARBA" id="ARBA00022777"/>
    </source>
</evidence>
<feature type="binding site" description="in other chain" evidence="15">
    <location>
        <begin position="186"/>
        <end position="188"/>
    </location>
    <ligand>
        <name>ADP</name>
        <dbReference type="ChEBI" id="CHEBI:456216"/>
        <note>allosteric activator; ligand shared between dimeric partners</note>
    </ligand>
</feature>
<dbReference type="RefSeq" id="WP_078697554.1">
    <property type="nucleotide sequence ID" value="NZ_FUYH01000029.1"/>
</dbReference>
<dbReference type="InterPro" id="IPR035966">
    <property type="entry name" value="PKF_sf"/>
</dbReference>
<dbReference type="PANTHER" id="PTHR13697">
    <property type="entry name" value="PHOSPHOFRUCTOKINASE"/>
    <property type="match status" value="1"/>
</dbReference>
<dbReference type="InterPro" id="IPR000023">
    <property type="entry name" value="Phosphofructokinase_dom"/>
</dbReference>
<dbReference type="GO" id="GO:0016208">
    <property type="term" value="F:AMP binding"/>
    <property type="evidence" value="ECO:0007669"/>
    <property type="project" value="TreeGrafter"/>
</dbReference>
<dbReference type="GO" id="GO:0006002">
    <property type="term" value="P:fructose 6-phosphate metabolic process"/>
    <property type="evidence" value="ECO:0007669"/>
    <property type="project" value="UniProtKB-UniRule"/>
</dbReference>
<comment type="catalytic activity">
    <reaction evidence="14 15">
        <text>beta-D-fructose 6-phosphate + ATP = beta-D-fructose 1,6-bisphosphate + ADP + H(+)</text>
        <dbReference type="Rhea" id="RHEA:16109"/>
        <dbReference type="ChEBI" id="CHEBI:15378"/>
        <dbReference type="ChEBI" id="CHEBI:30616"/>
        <dbReference type="ChEBI" id="CHEBI:32966"/>
        <dbReference type="ChEBI" id="CHEBI:57634"/>
        <dbReference type="ChEBI" id="CHEBI:456216"/>
        <dbReference type="EC" id="2.7.1.11"/>
    </reaction>
</comment>
<feature type="binding site" evidence="15">
    <location>
        <begin position="102"/>
        <end position="105"/>
    </location>
    <ligand>
        <name>ATP</name>
        <dbReference type="ChEBI" id="CHEBI:30616"/>
    </ligand>
</feature>
<dbReference type="GO" id="GO:0003872">
    <property type="term" value="F:6-phosphofructokinase activity"/>
    <property type="evidence" value="ECO:0007669"/>
    <property type="project" value="UniProtKB-UniRule"/>
</dbReference>
<feature type="binding site" evidence="15">
    <location>
        <position position="163"/>
    </location>
    <ligand>
        <name>substrate</name>
        <note>ligand shared between dimeric partners</note>
    </ligand>
</feature>
<comment type="subunit">
    <text evidence="15">Homotetramer.</text>
</comment>
<dbReference type="HAMAP" id="MF_00339">
    <property type="entry name" value="Phosphofructokinase_I_B1"/>
    <property type="match status" value="1"/>
</dbReference>
<dbReference type="GO" id="GO:0048029">
    <property type="term" value="F:monosaccharide binding"/>
    <property type="evidence" value="ECO:0007669"/>
    <property type="project" value="TreeGrafter"/>
</dbReference>
<evidence type="ECO:0000256" key="15">
    <source>
        <dbReference type="HAMAP-Rule" id="MF_00339"/>
    </source>
</evidence>
<dbReference type="InterPro" id="IPR022953">
    <property type="entry name" value="ATP_PFK"/>
</dbReference>
<comment type="similarity">
    <text evidence="15">Belongs to the phosphofructokinase type A (PFKA) family. ATP-dependent PFK group I subfamily. Prokaryotic clade 'B1' sub-subfamily.</text>
</comment>
<dbReference type="InterPro" id="IPR015912">
    <property type="entry name" value="Phosphofructokinase_CS"/>
</dbReference>
<comment type="cofactor">
    <cofactor evidence="1 15">
        <name>Mg(2+)</name>
        <dbReference type="ChEBI" id="CHEBI:18420"/>
    </cofactor>
</comment>
<keyword evidence="10 15" id="KW-0418">Kinase</keyword>
<dbReference type="UniPathway" id="UPA00109">
    <property type="reaction ID" value="UER00182"/>
</dbReference>
<evidence type="ECO:0000256" key="6">
    <source>
        <dbReference type="ARBA" id="ARBA00022533"/>
    </source>
</evidence>
<keyword evidence="18" id="KW-1185">Reference proteome</keyword>
<dbReference type="PANTHER" id="PTHR13697:SF4">
    <property type="entry name" value="ATP-DEPENDENT 6-PHOSPHOFRUCTOKINASE"/>
    <property type="match status" value="1"/>
</dbReference>
<evidence type="ECO:0000313" key="18">
    <source>
        <dbReference type="Proteomes" id="UP000190105"/>
    </source>
</evidence>
<evidence type="ECO:0000256" key="9">
    <source>
        <dbReference type="ARBA" id="ARBA00022741"/>
    </source>
</evidence>
<organism evidence="17 18">
    <name type="scientific">Caloramator quimbayensis</name>
    <dbReference type="NCBI Taxonomy" id="1147123"/>
    <lineage>
        <taxon>Bacteria</taxon>
        <taxon>Bacillati</taxon>
        <taxon>Bacillota</taxon>
        <taxon>Clostridia</taxon>
        <taxon>Eubacteriales</taxon>
        <taxon>Clostridiaceae</taxon>
        <taxon>Caloramator</taxon>
    </lineage>
</organism>
<evidence type="ECO:0000256" key="1">
    <source>
        <dbReference type="ARBA" id="ARBA00001946"/>
    </source>
</evidence>
<dbReference type="NCBIfam" id="TIGR02482">
    <property type="entry name" value="PFKA_ATP"/>
    <property type="match status" value="1"/>
</dbReference>
<dbReference type="InterPro" id="IPR012828">
    <property type="entry name" value="PFKA_ATP_prok"/>
</dbReference>
<dbReference type="STRING" id="1147123.SAMN05443428_1295"/>
<comment type="subcellular location">
    <subcellularLocation>
        <location evidence="3 15">Cytoplasm</location>
    </subcellularLocation>
</comment>
<evidence type="ECO:0000256" key="8">
    <source>
        <dbReference type="ARBA" id="ARBA00022723"/>
    </source>
</evidence>
<dbReference type="GO" id="GO:0070095">
    <property type="term" value="F:fructose-6-phosphate binding"/>
    <property type="evidence" value="ECO:0007669"/>
    <property type="project" value="TreeGrafter"/>
</dbReference>
<dbReference type="GO" id="GO:0005945">
    <property type="term" value="C:6-phosphofructokinase complex"/>
    <property type="evidence" value="ECO:0007669"/>
    <property type="project" value="TreeGrafter"/>
</dbReference>
<evidence type="ECO:0000256" key="5">
    <source>
        <dbReference type="ARBA" id="ARBA00022490"/>
    </source>
</evidence>
<dbReference type="OrthoDB" id="9802503at2"/>
<keyword evidence="6 15" id="KW-0021">Allosteric enzyme</keyword>
<dbReference type="GO" id="GO:0061621">
    <property type="term" value="P:canonical glycolysis"/>
    <property type="evidence" value="ECO:0007669"/>
    <property type="project" value="TreeGrafter"/>
</dbReference>
<dbReference type="Pfam" id="PF00365">
    <property type="entry name" value="PFK"/>
    <property type="match status" value="1"/>
</dbReference>
<evidence type="ECO:0000256" key="11">
    <source>
        <dbReference type="ARBA" id="ARBA00022840"/>
    </source>
</evidence>
<feature type="binding site" evidence="15">
    <location>
        <position position="244"/>
    </location>
    <ligand>
        <name>substrate</name>
        <note>ligand shared between dimeric partners</note>
    </ligand>
</feature>
<evidence type="ECO:0000256" key="3">
    <source>
        <dbReference type="ARBA" id="ARBA00004496"/>
    </source>
</evidence>
<evidence type="ECO:0000256" key="13">
    <source>
        <dbReference type="ARBA" id="ARBA00023152"/>
    </source>
</evidence>
<feature type="binding site" description="in other chain" evidence="15">
    <location>
        <position position="155"/>
    </location>
    <ligand>
        <name>ADP</name>
        <dbReference type="ChEBI" id="CHEBI:456216"/>
        <note>allosteric activator; ligand shared between dimeric partners</note>
    </ligand>
</feature>
<feature type="binding site" description="in other chain" evidence="15">
    <location>
        <begin position="170"/>
        <end position="172"/>
    </location>
    <ligand>
        <name>substrate</name>
        <note>ligand shared between dimeric partners</note>
    </ligand>
</feature>
<sequence>MKTIGVLTSGGDAPGMNAAIRAVVRTGIDKGIKVMGIQRGYNGLLNGEIFEMNRTSVSDIIQRGGTILRTARSDEFKTVEGRKKAYNVLKVFGIEGLIVIGGDGSFTGAQKLSDEFDVKTIGIPGTIDNDLAYTDYTIGFDTALNTVLDAINKLRDTSTSHERVSIVEVMGRRCGDIALFTGLAGGAEYIIIPEREYNFDNLCRTIIEGKVRGKVHNLILLAEGVGGAEDMAKKIEEVTGIQTRATVLGHIQRGGSPTAFDRILASRLGARAVELLVEGKSKRVVGIKDNKVIDVDITEALNMKKESNDNLYDLAQILSY</sequence>
<dbReference type="FunFam" id="3.40.50.460:FF:000002">
    <property type="entry name" value="ATP-dependent 6-phosphofructokinase"/>
    <property type="match status" value="1"/>
</dbReference>
<keyword evidence="5 15" id="KW-0963">Cytoplasm</keyword>
<feature type="binding site" evidence="15">
    <location>
        <begin position="21"/>
        <end position="25"/>
    </location>
    <ligand>
        <name>ADP</name>
        <dbReference type="ChEBI" id="CHEBI:456216"/>
        <note>allosteric activator; ligand shared between dimeric partners</note>
    </ligand>
</feature>
<comment type="function">
    <text evidence="2 15">Catalyzes the phosphorylation of D-fructose 6-phosphate to fructose 1,6-bisphosphate by ATP, the first committing step of glycolysis.</text>
</comment>
<dbReference type="FunFam" id="3.40.50.450:FF:000001">
    <property type="entry name" value="ATP-dependent 6-phosphofructokinase"/>
    <property type="match status" value="1"/>
</dbReference>
<gene>
    <name evidence="15" type="primary">pfkA</name>
    <name evidence="17" type="ORF">SAMN05443428_1295</name>
</gene>
<keyword evidence="7 15" id="KW-0808">Transferase</keyword>
<dbReference type="Gene3D" id="3.40.50.460">
    <property type="entry name" value="Phosphofructokinase domain"/>
    <property type="match status" value="1"/>
</dbReference>
<feature type="binding site" description="in other chain" evidence="15">
    <location>
        <position position="212"/>
    </location>
    <ligand>
        <name>ADP</name>
        <dbReference type="ChEBI" id="CHEBI:456216"/>
        <note>allosteric activator; ligand shared between dimeric partners</note>
    </ligand>
</feature>
<reference evidence="18" key="1">
    <citation type="submission" date="2017-02" db="EMBL/GenBank/DDBJ databases">
        <authorList>
            <person name="Varghese N."/>
            <person name="Submissions S."/>
        </authorList>
    </citation>
    <scope>NUCLEOTIDE SEQUENCE [LARGE SCALE GENOMIC DNA]</scope>
    <source>
        <strain evidence="18">USBA 833</strain>
    </source>
</reference>
<dbReference type="Proteomes" id="UP000190105">
    <property type="component" value="Unassembled WGS sequence"/>
</dbReference>
<evidence type="ECO:0000256" key="2">
    <source>
        <dbReference type="ARBA" id="ARBA00002659"/>
    </source>
</evidence>
<accession>A0A1T4Y9K3</accession>
<dbReference type="InterPro" id="IPR012003">
    <property type="entry name" value="ATP_PFK_prok-type"/>
</dbReference>
<dbReference type="SUPFAM" id="SSF53784">
    <property type="entry name" value="Phosphofructokinase"/>
    <property type="match status" value="1"/>
</dbReference>
<evidence type="ECO:0000313" key="17">
    <source>
        <dbReference type="EMBL" id="SKA98436.1"/>
    </source>
</evidence>
<evidence type="ECO:0000256" key="7">
    <source>
        <dbReference type="ARBA" id="ARBA00022679"/>
    </source>
</evidence>
<feature type="active site" description="Proton acceptor" evidence="15">
    <location>
        <position position="128"/>
    </location>
</feature>
<comment type="activity regulation">
    <text evidence="15">Allosterically activated by ADP and other diphosphonucleosides, and allosterically inhibited by phosphoenolpyruvate.</text>
</comment>
<feature type="binding site" description="in other chain" evidence="15">
    <location>
        <begin position="214"/>
        <end position="216"/>
    </location>
    <ligand>
        <name>ADP</name>
        <dbReference type="ChEBI" id="CHEBI:456216"/>
        <note>allosteric activator; ligand shared between dimeric partners</note>
    </ligand>
</feature>
<dbReference type="GO" id="GO:0042802">
    <property type="term" value="F:identical protein binding"/>
    <property type="evidence" value="ECO:0007669"/>
    <property type="project" value="TreeGrafter"/>
</dbReference>
<dbReference type="GO" id="GO:0005524">
    <property type="term" value="F:ATP binding"/>
    <property type="evidence" value="ECO:0007669"/>
    <property type="project" value="UniProtKB-UniRule"/>
</dbReference>
<feature type="domain" description="Phosphofructokinase" evidence="16">
    <location>
        <begin position="4"/>
        <end position="276"/>
    </location>
</feature>
<dbReference type="GO" id="GO:0046872">
    <property type="term" value="F:metal ion binding"/>
    <property type="evidence" value="ECO:0007669"/>
    <property type="project" value="UniProtKB-KW"/>
</dbReference>
<evidence type="ECO:0000256" key="12">
    <source>
        <dbReference type="ARBA" id="ARBA00022842"/>
    </source>
</evidence>
<feature type="binding site" description="in other chain" evidence="15">
    <location>
        <position position="223"/>
    </location>
    <ligand>
        <name>substrate</name>
        <note>ligand shared between dimeric partners</note>
    </ligand>
</feature>
<keyword evidence="13 15" id="KW-0324">Glycolysis</keyword>
<feature type="binding site" evidence="15">
    <location>
        <position position="103"/>
    </location>
    <ligand>
        <name>Mg(2+)</name>
        <dbReference type="ChEBI" id="CHEBI:18420"/>
        <note>catalytic</note>
    </ligand>
</feature>
<evidence type="ECO:0000259" key="16">
    <source>
        <dbReference type="Pfam" id="PF00365"/>
    </source>
</evidence>
<keyword evidence="11 15" id="KW-0067">ATP-binding</keyword>
<evidence type="ECO:0000256" key="14">
    <source>
        <dbReference type="ARBA" id="ARBA00048070"/>
    </source>
</evidence>
<comment type="caution">
    <text evidence="15">Lacks conserved residue(s) required for the propagation of feature annotation.</text>
</comment>
<dbReference type="AlphaFoldDB" id="A0A1T4Y9K3"/>
<feature type="binding site" evidence="15">
    <location>
        <position position="11"/>
    </location>
    <ligand>
        <name>ATP</name>
        <dbReference type="ChEBI" id="CHEBI:30616"/>
    </ligand>
</feature>
<dbReference type="GO" id="GO:0030388">
    <property type="term" value="P:fructose 1,6-bisphosphate metabolic process"/>
    <property type="evidence" value="ECO:0007669"/>
    <property type="project" value="TreeGrafter"/>
</dbReference>
<dbReference type="Gene3D" id="3.40.50.450">
    <property type="match status" value="1"/>
</dbReference>
<keyword evidence="8 15" id="KW-0479">Metal-binding</keyword>
<dbReference type="EC" id="2.7.1.11" evidence="15"/>